<evidence type="ECO:0000256" key="1">
    <source>
        <dbReference type="SAM" id="MobiDB-lite"/>
    </source>
</evidence>
<accession>A7IQ72</accession>
<gene>
    <name evidence="2" type="ordered locus">Xaut_4968</name>
</gene>
<feature type="region of interest" description="Disordered" evidence="1">
    <location>
        <begin position="67"/>
        <end position="104"/>
    </location>
</feature>
<geneLocation type="plasmid" evidence="2 3">
    <name>pXAUT01</name>
</geneLocation>
<dbReference type="AlphaFoldDB" id="A7IQ72"/>
<evidence type="ECO:0000313" key="3">
    <source>
        <dbReference type="Proteomes" id="UP000002417"/>
    </source>
</evidence>
<dbReference type="EMBL" id="CP000782">
    <property type="protein sequence ID" value="ABS70168.1"/>
    <property type="molecule type" value="Genomic_DNA"/>
</dbReference>
<evidence type="ECO:0000313" key="2">
    <source>
        <dbReference type="EMBL" id="ABS70168.1"/>
    </source>
</evidence>
<dbReference type="OrthoDB" id="7790352at2"/>
<name>A7IQ72_XANP2</name>
<reference evidence="2 3" key="1">
    <citation type="submission" date="2007-07" db="EMBL/GenBank/DDBJ databases">
        <title>Complete sequence of plasmid pXAUT01 of Xanthobacter autotrophicus Py2.</title>
        <authorList>
            <consortium name="US DOE Joint Genome Institute"/>
            <person name="Copeland A."/>
            <person name="Lucas S."/>
            <person name="Lapidus A."/>
            <person name="Barry K."/>
            <person name="Glavina del Rio T."/>
            <person name="Hammon N."/>
            <person name="Israni S."/>
            <person name="Dalin E."/>
            <person name="Tice H."/>
            <person name="Pitluck S."/>
            <person name="Sims D."/>
            <person name="Brettin T."/>
            <person name="Bruce D."/>
            <person name="Detter J.C."/>
            <person name="Han C."/>
            <person name="Tapia R."/>
            <person name="Brainard J."/>
            <person name="Schmutz J."/>
            <person name="Larimer F."/>
            <person name="Land M."/>
            <person name="Hauser L."/>
            <person name="Kyrpides N."/>
            <person name="Kim E."/>
            <person name="Ensigns S.A."/>
            <person name="Richardson P."/>
        </authorList>
    </citation>
    <scope>NUCLEOTIDE SEQUENCE [LARGE SCALE GENOMIC DNA]</scope>
    <source>
        <strain evidence="3">ATCC BAA-1158 / Py2</strain>
        <plasmid evidence="3">Plasmid pXAUT01</plasmid>
    </source>
</reference>
<organism evidence="2 3">
    <name type="scientific">Xanthobacter autotrophicus (strain ATCC BAA-1158 / Py2)</name>
    <dbReference type="NCBI Taxonomy" id="78245"/>
    <lineage>
        <taxon>Bacteria</taxon>
        <taxon>Pseudomonadati</taxon>
        <taxon>Pseudomonadota</taxon>
        <taxon>Alphaproteobacteria</taxon>
        <taxon>Hyphomicrobiales</taxon>
        <taxon>Xanthobacteraceae</taxon>
        <taxon>Xanthobacter</taxon>
    </lineage>
</organism>
<keyword evidence="2" id="KW-0614">Plasmid</keyword>
<dbReference type="KEGG" id="xau:Xaut_4968"/>
<proteinExistence type="predicted"/>
<dbReference type="eggNOG" id="COG1502">
    <property type="taxonomic scope" value="Bacteria"/>
</dbReference>
<dbReference type="Proteomes" id="UP000002417">
    <property type="component" value="Plasmid pXAUT01"/>
</dbReference>
<keyword evidence="3" id="KW-1185">Reference proteome</keyword>
<sequence>MDIVGGYLRNIILNATEHTERVDAAVAYVSESDLLFDWCCEDKLPLHFWGRFDEQVPVGIPVLDKFAPPTREPATQDPTVRRIGAPAKLSSGGQAPHRIVIQTD</sequence>
<dbReference type="HOGENOM" id="CLU_2249021_0_0_5"/>
<protein>
    <submittedName>
        <fullName evidence="2">Uncharacterized protein</fullName>
    </submittedName>
</protein>